<proteinExistence type="predicted"/>
<evidence type="ECO:0000313" key="2">
    <source>
        <dbReference type="Proteomes" id="UP000184476"/>
    </source>
</evidence>
<name>A0A1M4T6X4_9BACL</name>
<protein>
    <submittedName>
        <fullName evidence="1">Manganese containing catalase</fullName>
    </submittedName>
</protein>
<keyword evidence="2" id="KW-1185">Reference proteome</keyword>
<sequence>MPHQWLIDMSDNPDLNDALAFLREKGLSIPNVFGKRLLEIYEILFDWIN</sequence>
<evidence type="ECO:0000313" key="1">
    <source>
        <dbReference type="EMBL" id="SHE40104.1"/>
    </source>
</evidence>
<reference evidence="1 2" key="1">
    <citation type="submission" date="2016-11" db="EMBL/GenBank/DDBJ databases">
        <authorList>
            <person name="Jaros S."/>
            <person name="Januszkiewicz K."/>
            <person name="Wedrychowicz H."/>
        </authorList>
    </citation>
    <scope>NUCLEOTIDE SEQUENCE [LARGE SCALE GENOMIC DNA]</scope>
    <source>
        <strain evidence="1 2">DSM 44666</strain>
    </source>
</reference>
<organism evidence="1 2">
    <name type="scientific">Seinonella peptonophila</name>
    <dbReference type="NCBI Taxonomy" id="112248"/>
    <lineage>
        <taxon>Bacteria</taxon>
        <taxon>Bacillati</taxon>
        <taxon>Bacillota</taxon>
        <taxon>Bacilli</taxon>
        <taxon>Bacillales</taxon>
        <taxon>Thermoactinomycetaceae</taxon>
        <taxon>Seinonella</taxon>
    </lineage>
</organism>
<gene>
    <name evidence="1" type="ORF">SAMN05444392_101333</name>
</gene>
<accession>A0A1M4T6X4</accession>
<dbReference type="Proteomes" id="UP000184476">
    <property type="component" value="Unassembled WGS sequence"/>
</dbReference>
<dbReference type="AlphaFoldDB" id="A0A1M4T6X4"/>
<dbReference type="EMBL" id="FQVL01000001">
    <property type="protein sequence ID" value="SHE40104.1"/>
    <property type="molecule type" value="Genomic_DNA"/>
</dbReference>